<evidence type="ECO:0000256" key="1">
    <source>
        <dbReference type="SAM" id="SignalP"/>
    </source>
</evidence>
<evidence type="ECO:0000259" key="3">
    <source>
        <dbReference type="Pfam" id="PF22799"/>
    </source>
</evidence>
<evidence type="ECO:0000259" key="2">
    <source>
        <dbReference type="Pfam" id="PF09792"/>
    </source>
</evidence>
<accession>A0ABQ8GB45</accession>
<evidence type="ECO:0000313" key="5">
    <source>
        <dbReference type="Proteomes" id="UP000774617"/>
    </source>
</evidence>
<keyword evidence="5" id="KW-1185">Reference proteome</keyword>
<keyword evidence="1" id="KW-0732">Signal</keyword>
<evidence type="ECO:0000313" key="4">
    <source>
        <dbReference type="EMBL" id="KAH7048317.1"/>
    </source>
</evidence>
<dbReference type="PANTHER" id="PTHR39613:SF1">
    <property type="entry name" value="ANCHORED CELL WALL PROTEIN, PUTATIVE (AFU_ORTHOLOGUE AFUA_4G08960)-RELATED"/>
    <property type="match status" value="1"/>
</dbReference>
<proteinExistence type="predicted"/>
<feature type="domain" description="Cell wall mannoprotein PIR1-like C-terminal" evidence="3">
    <location>
        <begin position="76"/>
        <end position="147"/>
    </location>
</feature>
<organism evidence="4 5">
    <name type="scientific">Macrophomina phaseolina</name>
    <dbReference type="NCBI Taxonomy" id="35725"/>
    <lineage>
        <taxon>Eukaryota</taxon>
        <taxon>Fungi</taxon>
        <taxon>Dikarya</taxon>
        <taxon>Ascomycota</taxon>
        <taxon>Pezizomycotina</taxon>
        <taxon>Dothideomycetes</taxon>
        <taxon>Dothideomycetes incertae sedis</taxon>
        <taxon>Botryosphaeriales</taxon>
        <taxon>Botryosphaeriaceae</taxon>
        <taxon>Macrophomina</taxon>
    </lineage>
</organism>
<dbReference type="InterPro" id="IPR054508">
    <property type="entry name" value="PIR1-like_C"/>
</dbReference>
<dbReference type="Pfam" id="PF22799">
    <property type="entry name" value="PIR1-like_C"/>
    <property type="match status" value="1"/>
</dbReference>
<sequence>MRLAAVVCGLIFGAAAAPTSDSAGCCFSIDVYGVKGAVSEGYWGRVQQLSDGQVRIGQWNLKDSSTFCINWGNYGMIDQNGYGCIIAGREKQFQCDLNKAPYLGWNVGFDGIITFQGSASFFGCATGDHGGYNLYLEQLQGDYCEQVTLVATGACYKSKGRFVSSPLSTTKQGDYAASYGGGLESGKSDSYYAPTAHATPRPECAAGSACNCKGTCTCSGSSQCSGASKTHNASTVSGSVHVSGSSSGSASSSRLTTLKCPGPDCVGHLKDMCHGKAECYKTWVCPAVLKGAWQFPHLLVPVSSRNPDYAPGTQYFGIASTTTRSYFNFDIPEDYKGKECTARFMLPAKDQLETSDFTLKGSGNVSAGWTSEISQSVSWNTAPKCANPKSFQLQPGHSYIVGKAQCKPGVMGFMLEGAVDTYLHWFQDYNPCPIGLYLTAE</sequence>
<protein>
    <submittedName>
        <fullName evidence="4">Ubiquitin 3 binding protein But2 C-terminal domain-containing protein</fullName>
    </submittedName>
</protein>
<name>A0ABQ8GB45_9PEZI</name>
<dbReference type="EMBL" id="JAGTJR010000015">
    <property type="protein sequence ID" value="KAH7048317.1"/>
    <property type="molecule type" value="Genomic_DNA"/>
</dbReference>
<gene>
    <name evidence="4" type="ORF">B0J12DRAFT_110908</name>
</gene>
<reference evidence="4 5" key="1">
    <citation type="journal article" date="2021" name="Nat. Commun.">
        <title>Genetic determinants of endophytism in the Arabidopsis root mycobiome.</title>
        <authorList>
            <person name="Mesny F."/>
            <person name="Miyauchi S."/>
            <person name="Thiergart T."/>
            <person name="Pickel B."/>
            <person name="Atanasova L."/>
            <person name="Karlsson M."/>
            <person name="Huettel B."/>
            <person name="Barry K.W."/>
            <person name="Haridas S."/>
            <person name="Chen C."/>
            <person name="Bauer D."/>
            <person name="Andreopoulos W."/>
            <person name="Pangilinan J."/>
            <person name="LaButti K."/>
            <person name="Riley R."/>
            <person name="Lipzen A."/>
            <person name="Clum A."/>
            <person name="Drula E."/>
            <person name="Henrissat B."/>
            <person name="Kohler A."/>
            <person name="Grigoriev I.V."/>
            <person name="Martin F.M."/>
            <person name="Hacquard S."/>
        </authorList>
    </citation>
    <scope>NUCLEOTIDE SEQUENCE [LARGE SCALE GENOMIC DNA]</scope>
    <source>
        <strain evidence="4 5">MPI-SDFR-AT-0080</strain>
    </source>
</reference>
<feature type="chain" id="PRO_5046576405" evidence="1">
    <location>
        <begin position="17"/>
        <end position="441"/>
    </location>
</feature>
<feature type="domain" description="Ubiquitin 3 binding protein But2 C-terminal" evidence="2">
    <location>
        <begin position="294"/>
        <end position="431"/>
    </location>
</feature>
<comment type="caution">
    <text evidence="4">The sequence shown here is derived from an EMBL/GenBank/DDBJ whole genome shotgun (WGS) entry which is preliminary data.</text>
</comment>
<dbReference type="Pfam" id="PF09792">
    <property type="entry name" value="But2"/>
    <property type="match status" value="1"/>
</dbReference>
<feature type="signal peptide" evidence="1">
    <location>
        <begin position="1"/>
        <end position="16"/>
    </location>
</feature>
<dbReference type="InterPro" id="IPR018620">
    <property type="entry name" value="Ubiquitin3-bd_protein_But2_C"/>
</dbReference>
<dbReference type="Proteomes" id="UP000774617">
    <property type="component" value="Unassembled WGS sequence"/>
</dbReference>
<dbReference type="PANTHER" id="PTHR39613">
    <property type="entry name" value="ANCHORED CELL WALL PROTEIN, PUTATIVE (AFU_ORTHOLOGUE AFUA_4G08960)-RELATED"/>
    <property type="match status" value="1"/>
</dbReference>